<keyword evidence="2" id="KW-0813">Transport</keyword>
<dbReference type="AlphaFoldDB" id="A0AAD1U8L7"/>
<organism evidence="5 6">
    <name type="scientific">Euplotes crassus</name>
    <dbReference type="NCBI Taxonomy" id="5936"/>
    <lineage>
        <taxon>Eukaryota</taxon>
        <taxon>Sar</taxon>
        <taxon>Alveolata</taxon>
        <taxon>Ciliophora</taxon>
        <taxon>Intramacronucleata</taxon>
        <taxon>Spirotrichea</taxon>
        <taxon>Hypotrichia</taxon>
        <taxon>Euplotida</taxon>
        <taxon>Euplotidae</taxon>
        <taxon>Moneuplotes</taxon>
    </lineage>
</organism>
<dbReference type="Gene3D" id="1.25.10.10">
    <property type="entry name" value="Leucine-rich Repeat Variant"/>
    <property type="match status" value="2"/>
</dbReference>
<dbReference type="PANTHER" id="PTHR23316">
    <property type="entry name" value="IMPORTIN ALPHA"/>
    <property type="match status" value="1"/>
</dbReference>
<dbReference type="GO" id="GO:0061608">
    <property type="term" value="F:nuclear import signal receptor activity"/>
    <property type="evidence" value="ECO:0007669"/>
    <property type="project" value="InterPro"/>
</dbReference>
<dbReference type="InterPro" id="IPR011989">
    <property type="entry name" value="ARM-like"/>
</dbReference>
<dbReference type="SUPFAM" id="SSF48371">
    <property type="entry name" value="ARM repeat"/>
    <property type="match status" value="1"/>
</dbReference>
<dbReference type="GO" id="GO:0006606">
    <property type="term" value="P:protein import into nucleus"/>
    <property type="evidence" value="ECO:0007669"/>
    <property type="project" value="InterPro"/>
</dbReference>
<accession>A0AAD1U8L7</accession>
<name>A0AAD1U8L7_EUPCR</name>
<evidence type="ECO:0000313" key="6">
    <source>
        <dbReference type="Proteomes" id="UP001295684"/>
    </source>
</evidence>
<evidence type="ECO:0000259" key="4">
    <source>
        <dbReference type="Pfam" id="PF01749"/>
    </source>
</evidence>
<keyword evidence="6" id="KW-1185">Reference proteome</keyword>
<dbReference type="Proteomes" id="UP001295684">
    <property type="component" value="Unassembled WGS sequence"/>
</dbReference>
<dbReference type="EMBL" id="CAMPGE010003438">
    <property type="protein sequence ID" value="CAI2362274.1"/>
    <property type="molecule type" value="Genomic_DNA"/>
</dbReference>
<dbReference type="InterPro" id="IPR002652">
    <property type="entry name" value="Importin-a_IBB"/>
</dbReference>
<evidence type="ECO:0000313" key="5">
    <source>
        <dbReference type="EMBL" id="CAI2362274.1"/>
    </source>
</evidence>
<evidence type="ECO:0000256" key="2">
    <source>
        <dbReference type="ARBA" id="ARBA00022448"/>
    </source>
</evidence>
<sequence length="560" mass="64988">MEDTRRQKREAEFKSHPDIDKVKQKRGDFMVSLRKKKRNQIFMLKRNVRIQENLEKEFNDEMDIKDVEKQVKKDMQLIGILDEHSGEEKFEHLIECFMNTDSLEKMVACVRILRMCSFTNKPSHSKSDIEEHSDRILIKLLPKFTEILKSSPGYLKYDTLTLLSYCTGCRESNFPIMFHTLCSKGDFLQSLISLLRSELDLINAKIIQRVLWVIINLVMDKDIAELLLSHNLLEELPIPTEEVPLADEIRKEITKSNIEILEVVTKNLDKKHFSQVIEPFTNILKTAGREFAGESDKIPNSDFEVDVRLTIAKVVFQVTKLSDTFIDLIYYHFTDVEETVISWMEDEVGSIAFQGIRVAGNLSAYQGEIKDLGLRLLNKGFLRAITRFARSDKFEMQFEAFFTLSNVICESHDAAKSVIENREILDMLLELCGTVSDAKALKELTSLICNILKNLCESTYEWSKGKSLYENSLIQKYKELLELPGLTLKSKCMILFGLKLLFDFRKNIDQEENIYAQTFIEIQGNELLEKIYIEEKNENIKRLLKVIIEDYFAKSDIEAD</sequence>
<dbReference type="InterPro" id="IPR016024">
    <property type="entry name" value="ARM-type_fold"/>
</dbReference>
<proteinExistence type="inferred from homology"/>
<comment type="caution">
    <text evidence="5">The sequence shown here is derived from an EMBL/GenBank/DDBJ whole genome shotgun (WGS) entry which is preliminary data.</text>
</comment>
<evidence type="ECO:0000256" key="3">
    <source>
        <dbReference type="ARBA" id="ARBA00022927"/>
    </source>
</evidence>
<keyword evidence="3" id="KW-0653">Protein transport</keyword>
<dbReference type="Pfam" id="PF01749">
    <property type="entry name" value="IBB"/>
    <property type="match status" value="1"/>
</dbReference>
<gene>
    <name evidence="5" type="ORF">ECRASSUSDP1_LOCUS3596</name>
</gene>
<protein>
    <recommendedName>
        <fullName evidence="4">IBB domain-containing protein</fullName>
    </recommendedName>
</protein>
<feature type="domain" description="IBB" evidence="4">
    <location>
        <begin position="9"/>
        <end position="76"/>
    </location>
</feature>
<comment type="similarity">
    <text evidence="1">Belongs to the importin alpha family.</text>
</comment>
<evidence type="ECO:0000256" key="1">
    <source>
        <dbReference type="ARBA" id="ARBA00010394"/>
    </source>
</evidence>
<reference evidence="5" key="1">
    <citation type="submission" date="2023-07" db="EMBL/GenBank/DDBJ databases">
        <authorList>
            <consortium name="AG Swart"/>
            <person name="Singh M."/>
            <person name="Singh A."/>
            <person name="Seah K."/>
            <person name="Emmerich C."/>
        </authorList>
    </citation>
    <scope>NUCLEOTIDE SEQUENCE</scope>
    <source>
        <strain evidence="5">DP1</strain>
    </source>
</reference>